<proteinExistence type="predicted"/>
<evidence type="ECO:0000313" key="2">
    <source>
        <dbReference type="EMBL" id="KAH9826426.1"/>
    </source>
</evidence>
<evidence type="ECO:0000313" key="3">
    <source>
        <dbReference type="Proteomes" id="UP001138500"/>
    </source>
</evidence>
<dbReference type="EMBL" id="RIBY02001979">
    <property type="protein sequence ID" value="KAH9826426.1"/>
    <property type="molecule type" value="Genomic_DNA"/>
</dbReference>
<accession>A0A9W7SPL1</accession>
<reference evidence="2 3" key="2">
    <citation type="journal article" date="2021" name="Curr. Genet.">
        <title>Genetic response to nitrogen starvation in the aggressive Eucalyptus foliar pathogen Teratosphaeria destructans.</title>
        <authorList>
            <person name="Havenga M."/>
            <person name="Wingfield B.D."/>
            <person name="Wingfield M.J."/>
            <person name="Dreyer L.L."/>
            <person name="Roets F."/>
            <person name="Aylward J."/>
        </authorList>
    </citation>
    <scope>NUCLEOTIDE SEQUENCE [LARGE SCALE GENOMIC DNA]</scope>
    <source>
        <strain evidence="2">CMW44962</strain>
    </source>
</reference>
<evidence type="ECO:0000256" key="1">
    <source>
        <dbReference type="SAM" id="MobiDB-lite"/>
    </source>
</evidence>
<organism evidence="2 3">
    <name type="scientific">Teratosphaeria destructans</name>
    <dbReference type="NCBI Taxonomy" id="418781"/>
    <lineage>
        <taxon>Eukaryota</taxon>
        <taxon>Fungi</taxon>
        <taxon>Dikarya</taxon>
        <taxon>Ascomycota</taxon>
        <taxon>Pezizomycotina</taxon>
        <taxon>Dothideomycetes</taxon>
        <taxon>Dothideomycetidae</taxon>
        <taxon>Mycosphaerellales</taxon>
        <taxon>Teratosphaeriaceae</taxon>
        <taxon>Teratosphaeria</taxon>
    </lineage>
</organism>
<reference evidence="2 3" key="1">
    <citation type="journal article" date="2018" name="IMA Fungus">
        <title>IMA Genome-F 10: Nine draft genome sequences of Claviceps purpurea s.lat., including C. arundinis, C. humidiphila, and C. cf. spartinae, pseudomolecules for the pitch canker pathogen Fusarium circinatum, draft genome of Davidsoniella eucalypti, Grosmannia galeiformis, Quambalaria eucalypti, and Teratosphaeria destructans.</title>
        <authorList>
            <person name="Wingfield B.D."/>
            <person name="Liu M."/>
            <person name="Nguyen H.D."/>
            <person name="Lane F.A."/>
            <person name="Morgan S.W."/>
            <person name="De Vos L."/>
            <person name="Wilken P.M."/>
            <person name="Duong T.A."/>
            <person name="Aylward J."/>
            <person name="Coetzee M.P."/>
            <person name="Dadej K."/>
            <person name="De Beer Z.W."/>
            <person name="Findlay W."/>
            <person name="Havenga M."/>
            <person name="Kolarik M."/>
            <person name="Menzies J.G."/>
            <person name="Naidoo K."/>
            <person name="Pochopski O."/>
            <person name="Shoukouhi P."/>
            <person name="Santana Q.C."/>
            <person name="Seifert K.A."/>
            <person name="Soal N."/>
            <person name="Steenkamp E.T."/>
            <person name="Tatham C.T."/>
            <person name="van der Nest M.A."/>
            <person name="Wingfield M.J."/>
        </authorList>
    </citation>
    <scope>NUCLEOTIDE SEQUENCE [LARGE SCALE GENOMIC DNA]</scope>
    <source>
        <strain evidence="2">CMW44962</strain>
    </source>
</reference>
<dbReference type="AlphaFoldDB" id="A0A9W7SPL1"/>
<sequence>MASGDGDPQAKLAADLASLSLTPETTAEAQPAPDEPATPAAFLLSHCGEGDDNKRWPDNLRQLVADLQQEREQPTPPQEREQPTPPQESTVSVEGSSDATTKRAASSKRVVHYVGRRRRNTRMKAT</sequence>
<feature type="compositionally biased region" description="Basic and acidic residues" evidence="1">
    <location>
        <begin position="68"/>
        <end position="82"/>
    </location>
</feature>
<feature type="compositionally biased region" description="Basic residues" evidence="1">
    <location>
        <begin position="105"/>
        <end position="126"/>
    </location>
</feature>
<keyword evidence="3" id="KW-1185">Reference proteome</keyword>
<feature type="region of interest" description="Disordered" evidence="1">
    <location>
        <begin position="68"/>
        <end position="126"/>
    </location>
</feature>
<name>A0A9W7SPL1_9PEZI</name>
<protein>
    <submittedName>
        <fullName evidence="2">Uncharacterized protein</fullName>
    </submittedName>
</protein>
<gene>
    <name evidence="2" type="ORF">Tdes44962_MAKER03419</name>
</gene>
<dbReference type="OrthoDB" id="10637270at2759"/>
<feature type="compositionally biased region" description="Polar residues" evidence="1">
    <location>
        <begin position="89"/>
        <end position="99"/>
    </location>
</feature>
<comment type="caution">
    <text evidence="2">The sequence shown here is derived from an EMBL/GenBank/DDBJ whole genome shotgun (WGS) entry which is preliminary data.</text>
</comment>
<feature type="compositionally biased region" description="Low complexity" evidence="1">
    <location>
        <begin position="10"/>
        <end position="21"/>
    </location>
</feature>
<dbReference type="Proteomes" id="UP001138500">
    <property type="component" value="Unassembled WGS sequence"/>
</dbReference>
<feature type="region of interest" description="Disordered" evidence="1">
    <location>
        <begin position="1"/>
        <end position="56"/>
    </location>
</feature>